<dbReference type="SUPFAM" id="SSF46785">
    <property type="entry name" value="Winged helix' DNA-binding domain"/>
    <property type="match status" value="1"/>
</dbReference>
<evidence type="ECO:0000256" key="1">
    <source>
        <dbReference type="ARBA" id="ARBA00006479"/>
    </source>
</evidence>
<evidence type="ECO:0000259" key="2">
    <source>
        <dbReference type="Pfam" id="PF12802"/>
    </source>
</evidence>
<dbReference type="RefSeq" id="WP_311652743.1">
    <property type="nucleotide sequence ID" value="NZ_JAVRET010000131.1"/>
</dbReference>
<protein>
    <submittedName>
        <fullName evidence="3">ROK family transcriptional regulator</fullName>
    </submittedName>
</protein>
<reference evidence="4" key="1">
    <citation type="submission" date="2023-07" db="EMBL/GenBank/DDBJ databases">
        <title>30 novel species of actinomycetes from the DSMZ collection.</title>
        <authorList>
            <person name="Nouioui I."/>
        </authorList>
    </citation>
    <scope>NUCLEOTIDE SEQUENCE [LARGE SCALE GENOMIC DNA]</scope>
    <source>
        <strain evidence="4">DSM 41979</strain>
    </source>
</reference>
<dbReference type="EMBL" id="JAVRET010000131">
    <property type="protein sequence ID" value="MDT0413381.1"/>
    <property type="molecule type" value="Genomic_DNA"/>
</dbReference>
<keyword evidence="4" id="KW-1185">Reference proteome</keyword>
<dbReference type="Gene3D" id="3.30.420.40">
    <property type="match status" value="2"/>
</dbReference>
<feature type="domain" description="HTH marR-type" evidence="2">
    <location>
        <begin position="15"/>
        <end position="64"/>
    </location>
</feature>
<dbReference type="PANTHER" id="PTHR18964:SF149">
    <property type="entry name" value="BIFUNCTIONAL UDP-N-ACETYLGLUCOSAMINE 2-EPIMERASE_N-ACETYLMANNOSAMINE KINASE"/>
    <property type="match status" value="1"/>
</dbReference>
<name>A0ABU2R9K4_9ACTN</name>
<dbReference type="InterPro" id="IPR000600">
    <property type="entry name" value="ROK"/>
</dbReference>
<gene>
    <name evidence="3" type="ORF">RM698_30625</name>
</gene>
<dbReference type="Proteomes" id="UP001183610">
    <property type="component" value="Unassembled WGS sequence"/>
</dbReference>
<sequence length="404" mass="42257">MAVRGTPSWLGDQNAATALRLLLDHGPLSRNGVGERSGLSRPTATQMIARLEDKGLIEVVGEESIGRGPRAALYGVRNDLAYGVAINVDQEGVRSTVVDLAGTRHPVAHKAAAGMPAHRGAARDVARAVLDACEAADVDLTAIRHIRVGVPSSVDPRHDELSSVAALPGWSRKSIRRQLEGALGCEVEVDNDVNLAAIAERATGPYSPAGTFALLWVGYGIGLAVDVAGTVLRGASGGAGEIGNLPVPRGVPGADDGARDLEGFLGARALDRIGRETGWAEDGFARVLAGETLPERVCEVYAPRLAQSVIPVLGVVDPEVVVLGGPVGRAGGERLVELTTRHLREHTRWDPDVRLSAVAGDAVLDGARTALGTRLREALHARATGSLPAADHARVLAERLRDID</sequence>
<evidence type="ECO:0000313" key="4">
    <source>
        <dbReference type="Proteomes" id="UP001183610"/>
    </source>
</evidence>
<comment type="similarity">
    <text evidence="1">Belongs to the ROK (NagC/XylR) family.</text>
</comment>
<dbReference type="InterPro" id="IPR036388">
    <property type="entry name" value="WH-like_DNA-bd_sf"/>
</dbReference>
<accession>A0ABU2R9K4</accession>
<dbReference type="CDD" id="cd23763">
    <property type="entry name" value="ASKHA_ATPase_ROK"/>
    <property type="match status" value="1"/>
</dbReference>
<dbReference type="SUPFAM" id="SSF53067">
    <property type="entry name" value="Actin-like ATPase domain"/>
    <property type="match status" value="1"/>
</dbReference>
<dbReference type="Gene3D" id="1.10.10.10">
    <property type="entry name" value="Winged helix-like DNA-binding domain superfamily/Winged helix DNA-binding domain"/>
    <property type="match status" value="1"/>
</dbReference>
<dbReference type="Pfam" id="PF12802">
    <property type="entry name" value="MarR_2"/>
    <property type="match status" value="1"/>
</dbReference>
<comment type="caution">
    <text evidence="3">The sequence shown here is derived from an EMBL/GenBank/DDBJ whole genome shotgun (WGS) entry which is preliminary data.</text>
</comment>
<dbReference type="PANTHER" id="PTHR18964">
    <property type="entry name" value="ROK (REPRESSOR, ORF, KINASE) FAMILY"/>
    <property type="match status" value="1"/>
</dbReference>
<dbReference type="InterPro" id="IPR000835">
    <property type="entry name" value="HTH_MarR-typ"/>
</dbReference>
<dbReference type="Pfam" id="PF00480">
    <property type="entry name" value="ROK"/>
    <property type="match status" value="1"/>
</dbReference>
<organism evidence="3 4">
    <name type="scientific">Streptomyces evansiae</name>
    <dbReference type="NCBI Taxonomy" id="3075535"/>
    <lineage>
        <taxon>Bacteria</taxon>
        <taxon>Bacillati</taxon>
        <taxon>Actinomycetota</taxon>
        <taxon>Actinomycetes</taxon>
        <taxon>Kitasatosporales</taxon>
        <taxon>Streptomycetaceae</taxon>
        <taxon>Streptomyces</taxon>
    </lineage>
</organism>
<proteinExistence type="inferred from homology"/>
<evidence type="ECO:0000313" key="3">
    <source>
        <dbReference type="EMBL" id="MDT0413381.1"/>
    </source>
</evidence>
<dbReference type="InterPro" id="IPR036390">
    <property type="entry name" value="WH_DNA-bd_sf"/>
</dbReference>
<dbReference type="InterPro" id="IPR043129">
    <property type="entry name" value="ATPase_NBD"/>
</dbReference>